<evidence type="ECO:0000256" key="3">
    <source>
        <dbReference type="ARBA" id="ARBA00022801"/>
    </source>
</evidence>
<feature type="active site" description="Proton donor" evidence="5">
    <location>
        <position position="288"/>
    </location>
</feature>
<dbReference type="OrthoDB" id="3388at2759"/>
<dbReference type="GO" id="GO:0004725">
    <property type="term" value="F:protein tyrosine phosphatase activity"/>
    <property type="evidence" value="ECO:0007669"/>
    <property type="project" value="InterPro"/>
</dbReference>
<feature type="active site" description="Nucleophile" evidence="5">
    <location>
        <position position="162"/>
    </location>
</feature>
<evidence type="ECO:0000259" key="6">
    <source>
        <dbReference type="SMART" id="SM00226"/>
    </source>
</evidence>
<keyword evidence="4" id="KW-0904">Protein phosphatase</keyword>
<gene>
    <name evidence="7" type="ORF">CBR_g29713</name>
</gene>
<feature type="domain" description="Phosphotyrosine protein phosphatase I" evidence="6">
    <location>
        <begin position="156"/>
        <end position="314"/>
    </location>
</feature>
<dbReference type="PRINTS" id="PR00719">
    <property type="entry name" value="LMWPTPASE"/>
</dbReference>
<dbReference type="PANTHER" id="PTHR47439">
    <property type="entry name" value="LOW MOLECULAR WEIGHT PHOSPHOTYROSINE PROTEIN PHOSPHATASE-RELATED"/>
    <property type="match status" value="1"/>
</dbReference>
<dbReference type="InterPro" id="IPR052995">
    <property type="entry name" value="LMW-PTP"/>
</dbReference>
<sequence>MAAEVASSTRFLALFSARQRSLAASCSQAKSSAAQSTLGFRNVTPRRRGEVFSALCPDKPGVKRTAPASSRLSPVVVRGCQGERTDAQGAAAPLFRSRVSSSSLHTAAAVQRRVCQQEAGLWRRPCSGRVIVAESATDPDKMSTRSASARDPSKPFSVLFVCLGNICRSPSAEAVFRTLVEKKGLDSQFFIDSAGTIDFHEGNPADARMRSAAKRRGIDITSISRGIKPSDFQQFDLILAMDRQNHEDLLRAYHTWSRDKNLPANGKDKVKLMCSYCREHTGVQEVPDPYYGGREGFERVLDLLQDACTGLLDEISSTALPRQ</sequence>
<dbReference type="FunFam" id="3.40.50.2300:FF:000113">
    <property type="entry name" value="Low molecular weight protein-tyrosine-phosphatase"/>
    <property type="match status" value="1"/>
</dbReference>
<evidence type="ECO:0000313" key="8">
    <source>
        <dbReference type="Proteomes" id="UP000265515"/>
    </source>
</evidence>
<evidence type="ECO:0000256" key="1">
    <source>
        <dbReference type="ARBA" id="ARBA00011063"/>
    </source>
</evidence>
<dbReference type="AlphaFoldDB" id="A0A388LB99"/>
<dbReference type="InterPro" id="IPR017867">
    <property type="entry name" value="Tyr_phospatase_low_mol_wt"/>
</dbReference>
<dbReference type="GO" id="GO:0003993">
    <property type="term" value="F:acid phosphatase activity"/>
    <property type="evidence" value="ECO:0007669"/>
    <property type="project" value="UniProtKB-EC"/>
</dbReference>
<dbReference type="InterPro" id="IPR036196">
    <property type="entry name" value="Ptyr_pPase_sf"/>
</dbReference>
<feature type="active site" evidence="5">
    <location>
        <position position="168"/>
    </location>
</feature>
<dbReference type="Gene3D" id="3.40.50.2300">
    <property type="match status" value="1"/>
</dbReference>
<comment type="similarity">
    <text evidence="1">Belongs to the low molecular weight phosphotyrosine protein phosphatase family.</text>
</comment>
<dbReference type="SUPFAM" id="SSF52788">
    <property type="entry name" value="Phosphotyrosine protein phosphatases I"/>
    <property type="match status" value="1"/>
</dbReference>
<dbReference type="Proteomes" id="UP000265515">
    <property type="component" value="Unassembled WGS sequence"/>
</dbReference>
<evidence type="ECO:0000256" key="5">
    <source>
        <dbReference type="PIRSR" id="PIRSR617867-1"/>
    </source>
</evidence>
<dbReference type="EC" id="3.1.3.2" evidence="2"/>
<name>A0A388LB99_CHABU</name>
<reference evidence="7 8" key="1">
    <citation type="journal article" date="2018" name="Cell">
        <title>The Chara Genome: Secondary Complexity and Implications for Plant Terrestrialization.</title>
        <authorList>
            <person name="Nishiyama T."/>
            <person name="Sakayama H."/>
            <person name="Vries J.D."/>
            <person name="Buschmann H."/>
            <person name="Saint-Marcoux D."/>
            <person name="Ullrich K.K."/>
            <person name="Haas F.B."/>
            <person name="Vanderstraeten L."/>
            <person name="Becker D."/>
            <person name="Lang D."/>
            <person name="Vosolsobe S."/>
            <person name="Rombauts S."/>
            <person name="Wilhelmsson P.K.I."/>
            <person name="Janitza P."/>
            <person name="Kern R."/>
            <person name="Heyl A."/>
            <person name="Rumpler F."/>
            <person name="Villalobos L.I.A.C."/>
            <person name="Clay J.M."/>
            <person name="Skokan R."/>
            <person name="Toyoda A."/>
            <person name="Suzuki Y."/>
            <person name="Kagoshima H."/>
            <person name="Schijlen E."/>
            <person name="Tajeshwar N."/>
            <person name="Catarino B."/>
            <person name="Hetherington A.J."/>
            <person name="Saltykova A."/>
            <person name="Bonnot C."/>
            <person name="Breuninger H."/>
            <person name="Symeonidi A."/>
            <person name="Radhakrishnan G.V."/>
            <person name="Van Nieuwerburgh F."/>
            <person name="Deforce D."/>
            <person name="Chang C."/>
            <person name="Karol K.G."/>
            <person name="Hedrich R."/>
            <person name="Ulvskov P."/>
            <person name="Glockner G."/>
            <person name="Delwiche C.F."/>
            <person name="Petrasek J."/>
            <person name="Van de Peer Y."/>
            <person name="Friml J."/>
            <person name="Beilby M."/>
            <person name="Dolan L."/>
            <person name="Kohara Y."/>
            <person name="Sugano S."/>
            <person name="Fujiyama A."/>
            <person name="Delaux P.-M."/>
            <person name="Quint M."/>
            <person name="TheiBen G."/>
            <person name="Hagemann M."/>
            <person name="Harholt J."/>
            <person name="Dunand C."/>
            <person name="Zachgo S."/>
            <person name="Langdale J."/>
            <person name="Maumus F."/>
            <person name="Straeten D.V.D."/>
            <person name="Gould S.B."/>
            <person name="Rensing S.A."/>
        </authorList>
    </citation>
    <scope>NUCLEOTIDE SEQUENCE [LARGE SCALE GENOMIC DNA]</scope>
    <source>
        <strain evidence="7 8">S276</strain>
    </source>
</reference>
<accession>A0A388LB99</accession>
<keyword evidence="3" id="KW-0378">Hydrolase</keyword>
<dbReference type="EMBL" id="BFEA01000322">
    <property type="protein sequence ID" value="GBG79566.1"/>
    <property type="molecule type" value="Genomic_DNA"/>
</dbReference>
<organism evidence="7 8">
    <name type="scientific">Chara braunii</name>
    <name type="common">Braun's stonewort</name>
    <dbReference type="NCBI Taxonomy" id="69332"/>
    <lineage>
        <taxon>Eukaryota</taxon>
        <taxon>Viridiplantae</taxon>
        <taxon>Streptophyta</taxon>
        <taxon>Charophyceae</taxon>
        <taxon>Charales</taxon>
        <taxon>Characeae</taxon>
        <taxon>Chara</taxon>
    </lineage>
</organism>
<protein>
    <recommendedName>
        <fullName evidence="2">acid phosphatase</fullName>
        <ecNumber evidence="2">3.1.3.2</ecNumber>
    </recommendedName>
</protein>
<evidence type="ECO:0000313" key="7">
    <source>
        <dbReference type="EMBL" id="GBG79566.1"/>
    </source>
</evidence>
<dbReference type="CDD" id="cd16343">
    <property type="entry name" value="LMWPTP"/>
    <property type="match status" value="1"/>
</dbReference>
<evidence type="ECO:0000256" key="2">
    <source>
        <dbReference type="ARBA" id="ARBA00012646"/>
    </source>
</evidence>
<dbReference type="STRING" id="69332.A0A388LB99"/>
<comment type="caution">
    <text evidence="7">The sequence shown here is derived from an EMBL/GenBank/DDBJ whole genome shotgun (WGS) entry which is preliminary data.</text>
</comment>
<proteinExistence type="inferred from homology"/>
<dbReference type="PANTHER" id="PTHR47439:SF1">
    <property type="entry name" value="ACID PHOSPHATASE"/>
    <property type="match status" value="1"/>
</dbReference>
<evidence type="ECO:0000256" key="4">
    <source>
        <dbReference type="ARBA" id="ARBA00022912"/>
    </source>
</evidence>
<dbReference type="Gramene" id="GBG79566">
    <property type="protein sequence ID" value="GBG79566"/>
    <property type="gene ID" value="CBR_g29713"/>
</dbReference>
<dbReference type="InterPro" id="IPR023485">
    <property type="entry name" value="Ptyr_pPase"/>
</dbReference>
<dbReference type="Pfam" id="PF01451">
    <property type="entry name" value="LMWPc"/>
    <property type="match status" value="1"/>
</dbReference>
<keyword evidence="8" id="KW-1185">Reference proteome</keyword>
<dbReference type="SMART" id="SM00226">
    <property type="entry name" value="LMWPc"/>
    <property type="match status" value="1"/>
</dbReference>